<dbReference type="SUPFAM" id="SSF75169">
    <property type="entry name" value="DsrEFH-like"/>
    <property type="match status" value="1"/>
</dbReference>
<dbReference type="Gene3D" id="3.40.1260.10">
    <property type="entry name" value="DsrEFH-like"/>
    <property type="match status" value="1"/>
</dbReference>
<dbReference type="InterPro" id="IPR027396">
    <property type="entry name" value="DsrEFH-like"/>
</dbReference>
<proteinExistence type="predicted"/>
<dbReference type="Proteomes" id="UP000245880">
    <property type="component" value="Unassembled WGS sequence"/>
</dbReference>
<dbReference type="EMBL" id="QGDT01000007">
    <property type="protein sequence ID" value="PWJ57350.1"/>
    <property type="molecule type" value="Genomic_DNA"/>
</dbReference>
<dbReference type="PANTHER" id="PTHR37691:SF1">
    <property type="entry name" value="BLR3518 PROTEIN"/>
    <property type="match status" value="1"/>
</dbReference>
<dbReference type="PANTHER" id="PTHR37691">
    <property type="entry name" value="BLR3518 PROTEIN"/>
    <property type="match status" value="1"/>
</dbReference>
<evidence type="ECO:0000313" key="2">
    <source>
        <dbReference type="Proteomes" id="UP000245880"/>
    </source>
</evidence>
<gene>
    <name evidence="1" type="ORF">CLV98_10757</name>
</gene>
<accession>A0A316AKE7</accession>
<name>A0A316AKE7_9BACT</name>
<protein>
    <submittedName>
        <fullName evidence="1">Uncharacterized protein</fullName>
    </submittedName>
</protein>
<evidence type="ECO:0000313" key="1">
    <source>
        <dbReference type="EMBL" id="PWJ57350.1"/>
    </source>
</evidence>
<dbReference type="OrthoDB" id="678766at2"/>
<reference evidence="1 2" key="1">
    <citation type="submission" date="2018-03" db="EMBL/GenBank/DDBJ databases">
        <title>Genomic Encyclopedia of Archaeal and Bacterial Type Strains, Phase II (KMG-II): from individual species to whole genera.</title>
        <authorList>
            <person name="Goeker M."/>
        </authorList>
    </citation>
    <scope>NUCLEOTIDE SEQUENCE [LARGE SCALE GENOMIC DNA]</scope>
    <source>
        <strain evidence="1 2">DSM 100346</strain>
    </source>
</reference>
<sequence length="124" mass="13879">METTDTPQKDYKTVVQLTSDEPRVFKSMIRQIGNLLDYLDGRVSVEIICHGASAAFCRKDDNPFQAELQALQARGVLIMACIKMLDSASLNQDQLLEKTIIIPSGIGRLVLRQHEGWSYIRAGI</sequence>
<organism evidence="1 2">
    <name type="scientific">Dyadobacter jejuensis</name>
    <dbReference type="NCBI Taxonomy" id="1082580"/>
    <lineage>
        <taxon>Bacteria</taxon>
        <taxon>Pseudomonadati</taxon>
        <taxon>Bacteroidota</taxon>
        <taxon>Cytophagia</taxon>
        <taxon>Cytophagales</taxon>
        <taxon>Spirosomataceae</taxon>
        <taxon>Dyadobacter</taxon>
    </lineage>
</organism>
<dbReference type="AlphaFoldDB" id="A0A316AKE7"/>
<keyword evidence="2" id="KW-1185">Reference proteome</keyword>
<dbReference type="Pfam" id="PF02635">
    <property type="entry name" value="DsrE"/>
    <property type="match status" value="1"/>
</dbReference>
<dbReference type="RefSeq" id="WP_109675014.1">
    <property type="nucleotide sequence ID" value="NZ_QGDT01000007.1"/>
</dbReference>
<comment type="caution">
    <text evidence="1">The sequence shown here is derived from an EMBL/GenBank/DDBJ whole genome shotgun (WGS) entry which is preliminary data.</text>
</comment>
<dbReference type="InterPro" id="IPR003787">
    <property type="entry name" value="Sulphur_relay_DsrE/F-like"/>
</dbReference>